<feature type="region of interest" description="Disordered" evidence="1">
    <location>
        <begin position="943"/>
        <end position="1010"/>
    </location>
</feature>
<dbReference type="Pfam" id="PF02992">
    <property type="entry name" value="Transposase_21"/>
    <property type="match status" value="1"/>
</dbReference>
<dbReference type="Pfam" id="PF03004">
    <property type="entry name" value="Transposase_24"/>
    <property type="match status" value="1"/>
</dbReference>
<gene>
    <name evidence="4" type="ORF">U9M48_000938</name>
</gene>
<dbReference type="Pfam" id="PF13960">
    <property type="entry name" value="DUF4218"/>
    <property type="match status" value="1"/>
</dbReference>
<evidence type="ECO:0000313" key="4">
    <source>
        <dbReference type="EMBL" id="WVZ49596.1"/>
    </source>
</evidence>
<name>A0AAQ3PMF7_PASNO</name>
<dbReference type="InterPro" id="IPR004242">
    <property type="entry name" value="Transposase_21"/>
</dbReference>
<dbReference type="PANTHER" id="PTHR10775">
    <property type="entry name" value="OS08G0208400 PROTEIN"/>
    <property type="match status" value="1"/>
</dbReference>
<evidence type="ECO:0000313" key="5">
    <source>
        <dbReference type="Proteomes" id="UP001341281"/>
    </source>
</evidence>
<sequence length="1323" mass="152785">MMDDMLNDLAKGFEFDPEEGNEPPPEVQEFYRLLEAGDEKLHDHTEKTVLETVSKLMAIKSKHNISNSCFNDIMDLVSEVIPSDHKLPKNLYYVKKMMAGLGMKYEKIDVCPNNCMLFWREDDKLSTCRHCEKSRYIQVKNEEECNVDTTVAAKQLRYMPIIPRLKRLFLSMKIAKSMRWHKERRRGNQSDDVMVHPADGDAWKALDEFDPEFARDPRSVRLGLATDGFTPFSTSASPYSCWPVFIMPYNLPPEMVLKDEFVFLALVIPGPEHPGKNLNVFLRPLIEDLKQLWKGVKAYDAYAKKEFNLRAAYLWSVHDLPAYGNFAGWCVNGRLQCPICMDDSEAYRLQHGGKVTFFDCTRRELPPRHKLRKSTTAFRKGVKVSKLPSKHKTAKEIMAWHRRLKVDPTTKKFHGYGKDHNWTHISLLWELPYAEALMLPHNIDLMHQERNVTKSIVSMCFDVTDKSKDNIKARKDLAELCDRPNLEVRLNEKGKECRPRAEYCPKPEDRKKIFEWLKNLKFLDRYAANLKRAVNVKTGKLTGLKSHDYHIIIERLIPVMFCGYFKEDLWRLLAELSYFYRQLCAKTVSKSLMEKFVTEIPVLVCKLEQVFPPGFMNMMQHLLIHLPWEALVGRPVQCRWMYPIERQLKKLRATIRNNARVEGCIAEQFALKEMSHFTKKYFNKVDTEKHSNRVSVTDVEPQSDLNIFKSQGSTSGPSTIRHEEESELNMFLLYMFINMKEMTKYFDLFEKEYWTSTSRPTAKQLENIMRNGVRGSPNFVQWFHKHCVTDGTIHKDLKQLSKGLMKATNYNRYDVSGFRFRTAKLEKSRPFAATVNSGVLTTAYDANEKVVHYYGVLQNIVKYEFDRPKALSVVFFECDWFHPSGTRVDNFGMVEVKHGSKLQGQNNVVLAHQAEQVYYVPYPHPSLHAWWVAFKVNPQVLPPGDEGYNDDTDPDVFQEGTFEKEHSDDDDDDNDGFEQDERIMWRHRRSKGKAAAGSGSGDSLFQGTYQSSRERKQAFRNLMDEAAREQASEQTGSSSIRFRKCNSVRPKPAEKLLIRPLGEWSWDDVKWEGSKGPRTKINGTLGTLCRYHYPGMVVVNGEPQAATRWAHWGLKREILEGGVEGRTMQGIEKYTTDIDESDYEAVKVLKRHFNKAAEKVVNDSMYNARITNDLDAWRWLAKLWSSPEWIEKSEGKRSNRGHHPGHKYGADGHFWLERRMEAETGTKPGFLKVFLRGHRGPDPSNDDVLCSQAAKDKLDAYGKEMVKRHGEGVEWMEQPIDVDALCHSGQGRRHGRYAFGTGVVDYNRSVSQGGSSSSSTVTS</sequence>
<feature type="compositionally biased region" description="Acidic residues" evidence="1">
    <location>
        <begin position="947"/>
        <end position="956"/>
    </location>
</feature>
<organism evidence="4 5">
    <name type="scientific">Paspalum notatum var. saurae</name>
    <dbReference type="NCBI Taxonomy" id="547442"/>
    <lineage>
        <taxon>Eukaryota</taxon>
        <taxon>Viridiplantae</taxon>
        <taxon>Streptophyta</taxon>
        <taxon>Embryophyta</taxon>
        <taxon>Tracheophyta</taxon>
        <taxon>Spermatophyta</taxon>
        <taxon>Magnoliopsida</taxon>
        <taxon>Liliopsida</taxon>
        <taxon>Poales</taxon>
        <taxon>Poaceae</taxon>
        <taxon>PACMAD clade</taxon>
        <taxon>Panicoideae</taxon>
        <taxon>Andropogonodae</taxon>
        <taxon>Paspaleae</taxon>
        <taxon>Paspalinae</taxon>
        <taxon>Paspalum</taxon>
    </lineage>
</organism>
<dbReference type="InterPro" id="IPR025452">
    <property type="entry name" value="DUF4218"/>
</dbReference>
<evidence type="ECO:0000256" key="1">
    <source>
        <dbReference type="SAM" id="MobiDB-lite"/>
    </source>
</evidence>
<proteinExistence type="predicted"/>
<dbReference type="Proteomes" id="UP001341281">
    <property type="component" value="Chromosome 01"/>
</dbReference>
<evidence type="ECO:0000259" key="2">
    <source>
        <dbReference type="Pfam" id="PF13952"/>
    </source>
</evidence>
<feature type="domain" description="DUF4218" evidence="3">
    <location>
        <begin position="583"/>
        <end position="690"/>
    </location>
</feature>
<accession>A0AAQ3PMF7</accession>
<keyword evidence="5" id="KW-1185">Reference proteome</keyword>
<dbReference type="Pfam" id="PF13952">
    <property type="entry name" value="DUF4216"/>
    <property type="match status" value="1"/>
</dbReference>
<feature type="compositionally biased region" description="Acidic residues" evidence="1">
    <location>
        <begin position="968"/>
        <end position="978"/>
    </location>
</feature>
<dbReference type="EMBL" id="CP144745">
    <property type="protein sequence ID" value="WVZ49596.1"/>
    <property type="molecule type" value="Genomic_DNA"/>
</dbReference>
<dbReference type="InterPro" id="IPR004252">
    <property type="entry name" value="Probable_transposase_24"/>
</dbReference>
<dbReference type="PANTHER" id="PTHR10775:SF185">
    <property type="entry name" value="OS08G0208400 PROTEIN"/>
    <property type="match status" value="1"/>
</dbReference>
<feature type="domain" description="DUF4216" evidence="2">
    <location>
        <begin position="866"/>
        <end position="932"/>
    </location>
</feature>
<reference evidence="4 5" key="1">
    <citation type="submission" date="2024-02" db="EMBL/GenBank/DDBJ databases">
        <title>High-quality chromosome-scale genome assembly of Pensacola bahiagrass (Paspalum notatum Flugge var. saurae).</title>
        <authorList>
            <person name="Vega J.M."/>
            <person name="Podio M."/>
            <person name="Orjuela J."/>
            <person name="Siena L.A."/>
            <person name="Pessino S.C."/>
            <person name="Combes M.C."/>
            <person name="Mariac C."/>
            <person name="Albertini E."/>
            <person name="Pupilli F."/>
            <person name="Ortiz J.P.A."/>
            <person name="Leblanc O."/>
        </authorList>
    </citation>
    <scope>NUCLEOTIDE SEQUENCE [LARGE SCALE GENOMIC DNA]</scope>
    <source>
        <strain evidence="4">R1</strain>
        <tissue evidence="4">Leaf</tissue>
    </source>
</reference>
<protein>
    <recommendedName>
        <fullName evidence="6">Transposase</fullName>
    </recommendedName>
</protein>
<evidence type="ECO:0000259" key="3">
    <source>
        <dbReference type="Pfam" id="PF13960"/>
    </source>
</evidence>
<dbReference type="InterPro" id="IPR025312">
    <property type="entry name" value="DUF4216"/>
</dbReference>
<evidence type="ECO:0008006" key="6">
    <source>
        <dbReference type="Google" id="ProtNLM"/>
    </source>
</evidence>